<keyword evidence="3" id="KW-1185">Reference proteome</keyword>
<reference evidence="2" key="2">
    <citation type="submission" date="2020-09" db="EMBL/GenBank/DDBJ databases">
        <authorList>
            <person name="Sun Q."/>
            <person name="Zhou Y."/>
        </authorList>
    </citation>
    <scope>NUCLEOTIDE SEQUENCE</scope>
    <source>
        <strain evidence="2">CGMCC 1.15725</strain>
    </source>
</reference>
<proteinExistence type="predicted"/>
<evidence type="ECO:0000313" key="3">
    <source>
        <dbReference type="Proteomes" id="UP000646365"/>
    </source>
</evidence>
<feature type="signal peptide" evidence="1">
    <location>
        <begin position="1"/>
        <end position="24"/>
    </location>
</feature>
<feature type="chain" id="PRO_5035298526" evidence="1">
    <location>
        <begin position="25"/>
        <end position="180"/>
    </location>
</feature>
<name>A0A8J2YQK0_9PROT</name>
<evidence type="ECO:0000313" key="2">
    <source>
        <dbReference type="EMBL" id="GGF07140.1"/>
    </source>
</evidence>
<dbReference type="Proteomes" id="UP000646365">
    <property type="component" value="Unassembled WGS sequence"/>
</dbReference>
<comment type="caution">
    <text evidence="2">The sequence shown here is derived from an EMBL/GenBank/DDBJ whole genome shotgun (WGS) entry which is preliminary data.</text>
</comment>
<protein>
    <submittedName>
        <fullName evidence="2">Uncharacterized protein</fullName>
    </submittedName>
</protein>
<sequence>MLKRCWLALLLLLAVLAAPGRAEAQYYFSLSDLEKLFVQDQQYFVLDDEGFGDPSVNHLHFSHIDTTTGNFTGYIWAPQIVPAIAKKSLPVSGTITINPDSFIGGLFGTGNYYGISFSWDDNSTFCFDQSASYTGAITFRGYRGGKMQANIAGSIDASWAECQIGPVNFSPIAFSGVLVK</sequence>
<gene>
    <name evidence="2" type="ORF">GCM10011611_10750</name>
</gene>
<dbReference type="RefSeq" id="WP_189043256.1">
    <property type="nucleotide sequence ID" value="NZ_BMJQ01000002.1"/>
</dbReference>
<evidence type="ECO:0000256" key="1">
    <source>
        <dbReference type="SAM" id="SignalP"/>
    </source>
</evidence>
<dbReference type="AlphaFoldDB" id="A0A8J2YQK0"/>
<accession>A0A8J2YQK0</accession>
<organism evidence="2 3">
    <name type="scientific">Aliidongia dinghuensis</name>
    <dbReference type="NCBI Taxonomy" id="1867774"/>
    <lineage>
        <taxon>Bacteria</taxon>
        <taxon>Pseudomonadati</taxon>
        <taxon>Pseudomonadota</taxon>
        <taxon>Alphaproteobacteria</taxon>
        <taxon>Rhodospirillales</taxon>
        <taxon>Dongiaceae</taxon>
        <taxon>Aliidongia</taxon>
    </lineage>
</organism>
<reference evidence="2" key="1">
    <citation type="journal article" date="2014" name="Int. J. Syst. Evol. Microbiol.">
        <title>Complete genome sequence of Corynebacterium casei LMG S-19264T (=DSM 44701T), isolated from a smear-ripened cheese.</title>
        <authorList>
            <consortium name="US DOE Joint Genome Institute (JGI-PGF)"/>
            <person name="Walter F."/>
            <person name="Albersmeier A."/>
            <person name="Kalinowski J."/>
            <person name="Ruckert C."/>
        </authorList>
    </citation>
    <scope>NUCLEOTIDE SEQUENCE</scope>
    <source>
        <strain evidence="2">CGMCC 1.15725</strain>
    </source>
</reference>
<keyword evidence="1" id="KW-0732">Signal</keyword>
<dbReference type="EMBL" id="BMJQ01000002">
    <property type="protein sequence ID" value="GGF07140.1"/>
    <property type="molecule type" value="Genomic_DNA"/>
</dbReference>